<sequence length="214" mass="23673">MLNGVGACCRCTSGFWVWSRINVLCPNREQQCSTASEHAADALQGIPIPPYGATWKRVFSWTHTAQQYGDVHVFSSFSQPVHFDLQPPSSARFQDEDGPSASHFHTTTQSEGAPKPTSDSLFYTPQERPFFQSFDHGLSTSFGGSFTKLLQSEYRGLIDHMRPPLNTSPIPYPEHYQSPVHDMITGDSGPITHDANRNDELLEVIGNQGACTAL</sequence>
<proteinExistence type="predicted"/>
<keyword evidence="3" id="KW-1185">Reference proteome</keyword>
<name>A0A2Z7D2B2_9LAMI</name>
<gene>
    <name evidence="2" type="ORF">F511_34036</name>
</gene>
<feature type="region of interest" description="Disordered" evidence="1">
    <location>
        <begin position="87"/>
        <end position="117"/>
    </location>
</feature>
<evidence type="ECO:0000313" key="2">
    <source>
        <dbReference type="EMBL" id="KZV52837.1"/>
    </source>
</evidence>
<evidence type="ECO:0000256" key="1">
    <source>
        <dbReference type="SAM" id="MobiDB-lite"/>
    </source>
</evidence>
<reference evidence="2 3" key="1">
    <citation type="journal article" date="2015" name="Proc. Natl. Acad. Sci. U.S.A.">
        <title>The resurrection genome of Boea hygrometrica: A blueprint for survival of dehydration.</title>
        <authorList>
            <person name="Xiao L."/>
            <person name="Yang G."/>
            <person name="Zhang L."/>
            <person name="Yang X."/>
            <person name="Zhao S."/>
            <person name="Ji Z."/>
            <person name="Zhou Q."/>
            <person name="Hu M."/>
            <person name="Wang Y."/>
            <person name="Chen M."/>
            <person name="Xu Y."/>
            <person name="Jin H."/>
            <person name="Xiao X."/>
            <person name="Hu G."/>
            <person name="Bao F."/>
            <person name="Hu Y."/>
            <person name="Wan P."/>
            <person name="Li L."/>
            <person name="Deng X."/>
            <person name="Kuang T."/>
            <person name="Xiang C."/>
            <person name="Zhu J.K."/>
            <person name="Oliver M.J."/>
            <person name="He Y."/>
        </authorList>
    </citation>
    <scope>NUCLEOTIDE SEQUENCE [LARGE SCALE GENOMIC DNA]</scope>
    <source>
        <strain evidence="3">cv. XS01</strain>
    </source>
</reference>
<feature type="compositionally biased region" description="Polar residues" evidence="1">
    <location>
        <begin position="103"/>
        <end position="117"/>
    </location>
</feature>
<organism evidence="2 3">
    <name type="scientific">Dorcoceras hygrometricum</name>
    <dbReference type="NCBI Taxonomy" id="472368"/>
    <lineage>
        <taxon>Eukaryota</taxon>
        <taxon>Viridiplantae</taxon>
        <taxon>Streptophyta</taxon>
        <taxon>Embryophyta</taxon>
        <taxon>Tracheophyta</taxon>
        <taxon>Spermatophyta</taxon>
        <taxon>Magnoliopsida</taxon>
        <taxon>eudicotyledons</taxon>
        <taxon>Gunneridae</taxon>
        <taxon>Pentapetalae</taxon>
        <taxon>asterids</taxon>
        <taxon>lamiids</taxon>
        <taxon>Lamiales</taxon>
        <taxon>Gesneriaceae</taxon>
        <taxon>Didymocarpoideae</taxon>
        <taxon>Trichosporeae</taxon>
        <taxon>Loxocarpinae</taxon>
        <taxon>Dorcoceras</taxon>
    </lineage>
</organism>
<dbReference type="Proteomes" id="UP000250235">
    <property type="component" value="Unassembled WGS sequence"/>
</dbReference>
<evidence type="ECO:0000313" key="3">
    <source>
        <dbReference type="Proteomes" id="UP000250235"/>
    </source>
</evidence>
<accession>A0A2Z7D2B2</accession>
<dbReference type="EMBL" id="KQ990626">
    <property type="protein sequence ID" value="KZV52837.1"/>
    <property type="molecule type" value="Genomic_DNA"/>
</dbReference>
<protein>
    <submittedName>
        <fullName evidence="2">Serine/threonine-protein phosphatase 7 long form</fullName>
    </submittedName>
</protein>
<dbReference type="AlphaFoldDB" id="A0A2Z7D2B2"/>